<sequence length="167" mass="18497">MLIDREGDEYGVFGGHLREWTYGRALARGDLREAERVRIETEQRLATQPRSYNDVSIRAAMIRHAVDHGLTDSAARQLASWLRRVDADNFDITHLGENSTEGSTTRGTAFSLVRLALDFLETSAGQAHALAPAINASARHLTDATQHEMTAQDRDRARALLSSLKIG</sequence>
<dbReference type="EMBL" id="MOMC01000068">
    <property type="protein sequence ID" value="ONH24738.1"/>
    <property type="molecule type" value="Genomic_DNA"/>
</dbReference>
<name>A0A1V2I2Y1_9ACTN</name>
<keyword evidence="2" id="KW-1185">Reference proteome</keyword>
<reference evidence="2" key="1">
    <citation type="submission" date="2016-10" db="EMBL/GenBank/DDBJ databases">
        <title>Frankia sp. NRRL B-16386 Genome sequencing.</title>
        <authorList>
            <person name="Ghodhbane-Gtari F."/>
            <person name="Swanson E."/>
            <person name="Gueddou A."/>
            <person name="Hezbri K."/>
            <person name="Ktari K."/>
            <person name="Nouioui I."/>
            <person name="Morris K."/>
            <person name="Simpson S."/>
            <person name="Abebe-Akele F."/>
            <person name="Thomas K."/>
            <person name="Gtari M."/>
            <person name="Tisa L.S."/>
        </authorList>
    </citation>
    <scope>NUCLEOTIDE SEQUENCE [LARGE SCALE GENOMIC DNA]</scope>
    <source>
        <strain evidence="2">NRRL B-16386</strain>
    </source>
</reference>
<proteinExistence type="predicted"/>
<evidence type="ECO:0000313" key="1">
    <source>
        <dbReference type="EMBL" id="ONH24738.1"/>
    </source>
</evidence>
<accession>A0A1V2I2Y1</accession>
<dbReference type="STRING" id="1834516.BL253_29375"/>
<feature type="unsure residue" description="D or N" evidence="1">
    <location>
        <position position="8"/>
    </location>
</feature>
<dbReference type="AlphaFoldDB" id="A0A1V2I2Y1"/>
<protein>
    <submittedName>
        <fullName evidence="1">Uncharacterized protein</fullName>
    </submittedName>
</protein>
<comment type="caution">
    <text evidence="1">The sequence shown here is derived from an EMBL/GenBank/DDBJ whole genome shotgun (WGS) entry which is preliminary data.</text>
</comment>
<dbReference type="Proteomes" id="UP000188929">
    <property type="component" value="Unassembled WGS sequence"/>
</dbReference>
<organism evidence="1 2">
    <name type="scientific">Pseudofrankia asymbiotica</name>
    <dbReference type="NCBI Taxonomy" id="1834516"/>
    <lineage>
        <taxon>Bacteria</taxon>
        <taxon>Bacillati</taxon>
        <taxon>Actinomycetota</taxon>
        <taxon>Actinomycetes</taxon>
        <taxon>Frankiales</taxon>
        <taxon>Frankiaceae</taxon>
        <taxon>Pseudofrankia</taxon>
    </lineage>
</organism>
<gene>
    <name evidence="1" type="ORF">BL253_29375</name>
</gene>
<evidence type="ECO:0000313" key="2">
    <source>
        <dbReference type="Proteomes" id="UP000188929"/>
    </source>
</evidence>